<keyword evidence="3" id="KW-1185">Reference proteome</keyword>
<dbReference type="InterPro" id="IPR011990">
    <property type="entry name" value="TPR-like_helical_dom_sf"/>
</dbReference>
<organism evidence="2 3">
    <name type="scientific">Pseudoalteromonas haloplanktis</name>
    <name type="common">Alteromonas haloplanktis</name>
    <dbReference type="NCBI Taxonomy" id="228"/>
    <lineage>
        <taxon>Bacteria</taxon>
        <taxon>Pseudomonadati</taxon>
        <taxon>Pseudomonadota</taxon>
        <taxon>Gammaproteobacteria</taxon>
        <taxon>Alteromonadales</taxon>
        <taxon>Pseudoalteromonadaceae</taxon>
        <taxon>Pseudoalteromonas</taxon>
    </lineage>
</organism>
<feature type="signal peptide" evidence="1">
    <location>
        <begin position="1"/>
        <end position="22"/>
    </location>
</feature>
<evidence type="ECO:0000256" key="1">
    <source>
        <dbReference type="SAM" id="SignalP"/>
    </source>
</evidence>
<name>A0ABU1BHW7_PSEHA</name>
<sequence>MMKKNTKWLLFATAIYASTLTAADILKTDSYFTAQHYDLAKSGYLEAAQLGNPHAYYQLARIYAKGLGVEQDIINALIYYSLAAEYNYFDAQKVIDNTLLKLPTESQAAFKKVMNDYKSKQGKSVIDAKYFPVLKQATITARVTFDDKAQLEPVFYSEDFVDNSIANMNNLAIEEGGNEDAFFMSTPKEPYLILDIDIAPDGSVRNYFEVQKLGGPVSRLIEEFVHFPQPKPSINGHHIDFVHRVFLGAAGHSKSTLVNENEQMYSQILRVARKLAKGESLNERYQHAMALLNFPWLTQEEGEAEKKLLALANIGHPGAMYEYGLLLYREQRDIPTAINWISQSSKYGLVRSEYRLGMILNSSPWVQQDQRKALFWFSSAMNKGDINSAIRAIDIKLNAKDKSLIDVESAVLDLQEIEHKHANNPEYYYLLALSFRDRKARDFSKFVSNMRTAIKRGNSANWDTSEWQALLDRSTVGRVYITEQ</sequence>
<proteinExistence type="predicted"/>
<dbReference type="SMART" id="SM00671">
    <property type="entry name" value="SEL1"/>
    <property type="match status" value="3"/>
</dbReference>
<keyword evidence="1" id="KW-0732">Signal</keyword>
<dbReference type="Gene3D" id="1.25.40.10">
    <property type="entry name" value="Tetratricopeptide repeat domain"/>
    <property type="match status" value="2"/>
</dbReference>
<dbReference type="EMBL" id="JAVIFY010000023">
    <property type="protein sequence ID" value="MDQ9093920.1"/>
    <property type="molecule type" value="Genomic_DNA"/>
</dbReference>
<dbReference type="PANTHER" id="PTHR11102">
    <property type="entry name" value="SEL-1-LIKE PROTEIN"/>
    <property type="match status" value="1"/>
</dbReference>
<protein>
    <submittedName>
        <fullName evidence="2">Sel1 repeat family protein</fullName>
    </submittedName>
</protein>
<gene>
    <name evidence="2" type="ORF">RC083_20340</name>
</gene>
<feature type="chain" id="PRO_5046038914" evidence="1">
    <location>
        <begin position="23"/>
        <end position="484"/>
    </location>
</feature>
<dbReference type="PANTHER" id="PTHR11102:SF160">
    <property type="entry name" value="ERAD-ASSOCIATED E3 UBIQUITIN-PROTEIN LIGASE COMPONENT HRD3"/>
    <property type="match status" value="1"/>
</dbReference>
<accession>A0ABU1BHW7</accession>
<dbReference type="RefSeq" id="WP_309039762.1">
    <property type="nucleotide sequence ID" value="NZ_JAVIFY010000023.1"/>
</dbReference>
<comment type="caution">
    <text evidence="2">The sequence shown here is derived from an EMBL/GenBank/DDBJ whole genome shotgun (WGS) entry which is preliminary data.</text>
</comment>
<evidence type="ECO:0000313" key="2">
    <source>
        <dbReference type="EMBL" id="MDQ9093920.1"/>
    </source>
</evidence>
<evidence type="ECO:0000313" key="3">
    <source>
        <dbReference type="Proteomes" id="UP001226574"/>
    </source>
</evidence>
<reference evidence="2 3" key="1">
    <citation type="submission" date="2023-08" db="EMBL/GenBank/DDBJ databases">
        <title>Pseudoalteromonas haloplanktis LL1 genome.</title>
        <authorList>
            <person name="Wu S."/>
        </authorList>
    </citation>
    <scope>NUCLEOTIDE SEQUENCE [LARGE SCALE GENOMIC DNA]</scope>
    <source>
        <strain evidence="2 3">LL1</strain>
    </source>
</reference>
<dbReference type="SUPFAM" id="SSF81901">
    <property type="entry name" value="HCP-like"/>
    <property type="match status" value="2"/>
</dbReference>
<dbReference type="Proteomes" id="UP001226574">
    <property type="component" value="Unassembled WGS sequence"/>
</dbReference>
<dbReference type="InterPro" id="IPR006597">
    <property type="entry name" value="Sel1-like"/>
</dbReference>
<dbReference type="InterPro" id="IPR050767">
    <property type="entry name" value="Sel1_AlgK"/>
</dbReference>
<dbReference type="Pfam" id="PF08238">
    <property type="entry name" value="Sel1"/>
    <property type="match status" value="3"/>
</dbReference>